<dbReference type="Pfam" id="PF12770">
    <property type="entry name" value="CHAT"/>
    <property type="match status" value="1"/>
</dbReference>
<evidence type="ECO:0000313" key="2">
    <source>
        <dbReference type="EMBL" id="GIF23110.1"/>
    </source>
</evidence>
<comment type="caution">
    <text evidence="2">The sequence shown here is derived from an EMBL/GenBank/DDBJ whole genome shotgun (WGS) entry which is preliminary data.</text>
</comment>
<evidence type="ECO:0000313" key="3">
    <source>
        <dbReference type="Proteomes" id="UP000623608"/>
    </source>
</evidence>
<organism evidence="2 3">
    <name type="scientific">Paractinoplanes tereljensis</name>
    <dbReference type="NCBI Taxonomy" id="571912"/>
    <lineage>
        <taxon>Bacteria</taxon>
        <taxon>Bacillati</taxon>
        <taxon>Actinomycetota</taxon>
        <taxon>Actinomycetes</taxon>
        <taxon>Micromonosporales</taxon>
        <taxon>Micromonosporaceae</taxon>
        <taxon>Paractinoplanes</taxon>
    </lineage>
</organism>
<reference evidence="2" key="1">
    <citation type="submission" date="2021-01" db="EMBL/GenBank/DDBJ databases">
        <title>Whole genome shotgun sequence of Actinoplanes tereljensis NBRC 105297.</title>
        <authorList>
            <person name="Komaki H."/>
            <person name="Tamura T."/>
        </authorList>
    </citation>
    <scope>NUCLEOTIDE SEQUENCE</scope>
    <source>
        <strain evidence="2">NBRC 105297</strain>
    </source>
</reference>
<evidence type="ECO:0000259" key="1">
    <source>
        <dbReference type="Pfam" id="PF12770"/>
    </source>
</evidence>
<dbReference type="EMBL" id="BOMY01000038">
    <property type="protein sequence ID" value="GIF23110.1"/>
    <property type="molecule type" value="Genomic_DNA"/>
</dbReference>
<gene>
    <name evidence="2" type="ORF">Ate02nite_58400</name>
</gene>
<proteinExistence type="predicted"/>
<dbReference type="Proteomes" id="UP000623608">
    <property type="component" value="Unassembled WGS sequence"/>
</dbReference>
<protein>
    <recommendedName>
        <fullName evidence="1">CHAT domain-containing protein</fullName>
    </recommendedName>
</protein>
<accession>A0A919NQC8</accession>
<feature type="domain" description="CHAT" evidence="1">
    <location>
        <begin position="5"/>
        <end position="133"/>
    </location>
</feature>
<dbReference type="AlphaFoldDB" id="A0A919NQC8"/>
<keyword evidence="3" id="KW-1185">Reference proteome</keyword>
<name>A0A919NQC8_9ACTN</name>
<sequence length="134" mass="14487">MIQAEGPASSYLVLSDHSRVSAEEIMRTAASRPTGRSPGLVSLAACTTHRAGRAYDEAVTLSTAFLVAGATTAIGSLWPVPDRETARLMVDFHDHLATHVTRPHEALLIAQRSMRDRTGETSLHAWAGFVHLGW</sequence>
<dbReference type="InterPro" id="IPR024983">
    <property type="entry name" value="CHAT_dom"/>
</dbReference>